<name>A0ABS2YZ84_POLSE</name>
<dbReference type="InterPro" id="IPR016186">
    <property type="entry name" value="C-type_lectin-like/link_sf"/>
</dbReference>
<reference evidence="3" key="1">
    <citation type="journal article" date="2021" name="Cell">
        <title>Tracing the genetic footprints of vertebrate landing in non-teleost ray-finned fishes.</title>
        <authorList>
            <person name="Bi X."/>
            <person name="Wang K."/>
            <person name="Yang L."/>
            <person name="Pan H."/>
            <person name="Jiang H."/>
            <person name="Wei Q."/>
            <person name="Fang M."/>
            <person name="Yu H."/>
            <person name="Zhu C."/>
            <person name="Cai Y."/>
            <person name="He Y."/>
            <person name="Gan X."/>
            <person name="Zeng H."/>
            <person name="Yu D."/>
            <person name="Zhu Y."/>
            <person name="Jiang H."/>
            <person name="Qiu Q."/>
            <person name="Yang H."/>
            <person name="Zhang Y.E."/>
            <person name="Wang W."/>
            <person name="Zhu M."/>
            <person name="He S."/>
            <person name="Zhang G."/>
        </authorList>
    </citation>
    <scope>NUCLEOTIDE SEQUENCE</scope>
    <source>
        <strain evidence="3">Bchr_001</strain>
    </source>
</reference>
<gene>
    <name evidence="3" type="primary">Clec4e_7</name>
    <name evidence="3" type="ORF">GTO92_0000903</name>
</gene>
<sequence length="98" mass="10922">MEAENSYCSLRKPTEDVYTTTVQLQDRGASGGPTGRTRYVCPQSWMLFNSKCYLFSSNMLTWAEGLDGCRQNGAHLVIIESEQEQVCPLCLLGFTQCG</sequence>
<dbReference type="SUPFAM" id="SSF56436">
    <property type="entry name" value="C-type lectin-like"/>
    <property type="match status" value="1"/>
</dbReference>
<dbReference type="PANTHER" id="PTHR46746">
    <property type="entry name" value="KILLER CELL LECTIN-LIKE RECEPTOR SUBFAMILY F MEMBER 2"/>
    <property type="match status" value="1"/>
</dbReference>
<accession>A0ABS2YZ84</accession>
<protein>
    <submittedName>
        <fullName evidence="3">CLC4E protein</fullName>
    </submittedName>
</protein>
<evidence type="ECO:0000256" key="1">
    <source>
        <dbReference type="ARBA" id="ARBA00022734"/>
    </source>
</evidence>
<dbReference type="InterPro" id="IPR016187">
    <property type="entry name" value="CTDL_fold"/>
</dbReference>
<dbReference type="Proteomes" id="UP001166052">
    <property type="component" value="Unassembled WGS sequence"/>
</dbReference>
<organism evidence="3 4">
    <name type="scientific">Polypterus senegalus</name>
    <name type="common">Senegal bichir</name>
    <dbReference type="NCBI Taxonomy" id="55291"/>
    <lineage>
        <taxon>Eukaryota</taxon>
        <taxon>Metazoa</taxon>
        <taxon>Chordata</taxon>
        <taxon>Craniata</taxon>
        <taxon>Vertebrata</taxon>
        <taxon>Euteleostomi</taxon>
        <taxon>Actinopterygii</taxon>
        <taxon>Polypteriformes</taxon>
        <taxon>Polypteridae</taxon>
        <taxon>Polypterus</taxon>
    </lineage>
</organism>
<dbReference type="Gene3D" id="3.10.100.10">
    <property type="entry name" value="Mannose-Binding Protein A, subunit A"/>
    <property type="match status" value="1"/>
</dbReference>
<comment type="caution">
    <text evidence="3">The sequence shown here is derived from an EMBL/GenBank/DDBJ whole genome shotgun (WGS) entry which is preliminary data.</text>
</comment>
<evidence type="ECO:0000313" key="3">
    <source>
        <dbReference type="EMBL" id="MBN3291551.1"/>
    </source>
</evidence>
<feature type="non-terminal residue" evidence="3">
    <location>
        <position position="98"/>
    </location>
</feature>
<keyword evidence="1" id="KW-0430">Lectin</keyword>
<evidence type="ECO:0000256" key="2">
    <source>
        <dbReference type="ARBA" id="ARBA00023157"/>
    </source>
</evidence>
<evidence type="ECO:0000313" key="4">
    <source>
        <dbReference type="Proteomes" id="UP001166052"/>
    </source>
</evidence>
<proteinExistence type="predicted"/>
<keyword evidence="2" id="KW-1015">Disulfide bond</keyword>
<keyword evidence="4" id="KW-1185">Reference proteome</keyword>
<dbReference type="EMBL" id="JAAWVN010013110">
    <property type="protein sequence ID" value="MBN3291551.1"/>
    <property type="molecule type" value="Genomic_DNA"/>
</dbReference>
<feature type="non-terminal residue" evidence="3">
    <location>
        <position position="1"/>
    </location>
</feature>
<dbReference type="InterPro" id="IPR051379">
    <property type="entry name" value="C-type_Lectin_Receptor_IMM"/>
</dbReference>
<dbReference type="PANTHER" id="PTHR46746:SF9">
    <property type="entry name" value="CD209 ANTIGEN-LIKE PROTEIN C-LIKE"/>
    <property type="match status" value="1"/>
</dbReference>